<keyword evidence="2" id="KW-1185">Reference proteome</keyword>
<protein>
    <submittedName>
        <fullName evidence="1">Uncharacterized protein</fullName>
    </submittedName>
</protein>
<organism evidence="1 2">
    <name type="scientific">Goodea atripinnis</name>
    <dbReference type="NCBI Taxonomy" id="208336"/>
    <lineage>
        <taxon>Eukaryota</taxon>
        <taxon>Metazoa</taxon>
        <taxon>Chordata</taxon>
        <taxon>Craniata</taxon>
        <taxon>Vertebrata</taxon>
        <taxon>Euteleostomi</taxon>
        <taxon>Actinopterygii</taxon>
        <taxon>Neopterygii</taxon>
        <taxon>Teleostei</taxon>
        <taxon>Neoteleostei</taxon>
        <taxon>Acanthomorphata</taxon>
        <taxon>Ovalentaria</taxon>
        <taxon>Atherinomorphae</taxon>
        <taxon>Cyprinodontiformes</taxon>
        <taxon>Goodeidae</taxon>
        <taxon>Goodea</taxon>
    </lineage>
</organism>
<comment type="caution">
    <text evidence="1">The sequence shown here is derived from an EMBL/GenBank/DDBJ whole genome shotgun (WGS) entry which is preliminary data.</text>
</comment>
<proteinExistence type="predicted"/>
<sequence length="120" mass="13542">MAQRFHCLVIMTIVQYGGKSEVRGGSITVRECSAAEGTGALHKIDGLIRRMETRSEDISQVVRNWTKLVTNWLLDHEVNSSPPVLQTSGCQNIKEMFKKIPLSLFWHLTKRNKFGKAGDI</sequence>
<dbReference type="Proteomes" id="UP001476798">
    <property type="component" value="Unassembled WGS sequence"/>
</dbReference>
<reference evidence="1 2" key="1">
    <citation type="submission" date="2021-06" db="EMBL/GenBank/DDBJ databases">
        <authorList>
            <person name="Palmer J.M."/>
        </authorList>
    </citation>
    <scope>NUCLEOTIDE SEQUENCE [LARGE SCALE GENOMIC DNA]</scope>
    <source>
        <strain evidence="1 2">GA_2019</strain>
        <tissue evidence="1">Muscle</tissue>
    </source>
</reference>
<gene>
    <name evidence="1" type="ORF">GOODEAATRI_007394</name>
</gene>
<evidence type="ECO:0000313" key="1">
    <source>
        <dbReference type="EMBL" id="MEQ2181050.1"/>
    </source>
</evidence>
<evidence type="ECO:0000313" key="2">
    <source>
        <dbReference type="Proteomes" id="UP001476798"/>
    </source>
</evidence>
<accession>A0ABV0PC70</accession>
<dbReference type="EMBL" id="JAHRIO010070338">
    <property type="protein sequence ID" value="MEQ2181050.1"/>
    <property type="molecule type" value="Genomic_DNA"/>
</dbReference>
<name>A0ABV0PC70_9TELE</name>